<accession>A0A8S0SD25</accession>
<dbReference type="OrthoDB" id="913743at2759"/>
<sequence>MHFCSVIVNSLLQRHIERPNASRDEMHFLLGRHFPDHEQIRVPDLIRCLSEGEFDEGIDIVKLSMLVMKHNFLWGTDARTVVPTGEINFVDRNMDGFNAFSWGAYLFKQCLHRWKHTLPERETKHINLGGFSYALLVFAFEVVPDIALLTRRRSDTAHLPHICHWEFTGFLNYPKMADAKEAKLFSSQASSITWLKSLNFDSCLSSITGKENERQRGYYADLDKQNWHLVTVRRKKMWGTTLLLMSKSRRVIATWPETFMMMSPSKPTPRMNGMHARKIQHYSRRVRPPEGDHEALVPMVRVDETSLVLIPPLQRHNIELREQVTELREQVTELRGQVTEL</sequence>
<comment type="caution">
    <text evidence="1">The sequence shown here is derived from an EMBL/GenBank/DDBJ whole genome shotgun (WGS) entry which is preliminary data.</text>
</comment>
<dbReference type="AlphaFoldDB" id="A0A8S0SD25"/>
<evidence type="ECO:0000313" key="2">
    <source>
        <dbReference type="Proteomes" id="UP000594638"/>
    </source>
</evidence>
<dbReference type="Proteomes" id="UP000594638">
    <property type="component" value="Unassembled WGS sequence"/>
</dbReference>
<name>A0A8S0SD25_OLEEU</name>
<dbReference type="Gramene" id="OE9A084717T1">
    <property type="protein sequence ID" value="OE9A084717C1"/>
    <property type="gene ID" value="OE9A084717"/>
</dbReference>
<proteinExistence type="predicted"/>
<evidence type="ECO:0000313" key="1">
    <source>
        <dbReference type="EMBL" id="CAA2990273.1"/>
    </source>
</evidence>
<dbReference type="PANTHER" id="PTHR48449">
    <property type="entry name" value="DUF1985 DOMAIN-CONTAINING PROTEIN"/>
    <property type="match status" value="1"/>
</dbReference>
<organism evidence="1 2">
    <name type="scientific">Olea europaea subsp. europaea</name>
    <dbReference type="NCBI Taxonomy" id="158383"/>
    <lineage>
        <taxon>Eukaryota</taxon>
        <taxon>Viridiplantae</taxon>
        <taxon>Streptophyta</taxon>
        <taxon>Embryophyta</taxon>
        <taxon>Tracheophyta</taxon>
        <taxon>Spermatophyta</taxon>
        <taxon>Magnoliopsida</taxon>
        <taxon>eudicotyledons</taxon>
        <taxon>Gunneridae</taxon>
        <taxon>Pentapetalae</taxon>
        <taxon>asterids</taxon>
        <taxon>lamiids</taxon>
        <taxon>Lamiales</taxon>
        <taxon>Oleaceae</taxon>
        <taxon>Oleeae</taxon>
        <taxon>Olea</taxon>
    </lineage>
</organism>
<dbReference type="EMBL" id="CACTIH010004235">
    <property type="protein sequence ID" value="CAA2990273.1"/>
    <property type="molecule type" value="Genomic_DNA"/>
</dbReference>
<keyword evidence="2" id="KW-1185">Reference proteome</keyword>
<protein>
    <submittedName>
        <fullName evidence="1">Probable rhamnose biosynthetic enzyme 2</fullName>
    </submittedName>
</protein>
<dbReference type="PANTHER" id="PTHR48449:SF1">
    <property type="entry name" value="DUF1985 DOMAIN-CONTAINING PROTEIN"/>
    <property type="match status" value="1"/>
</dbReference>
<reference evidence="1 2" key="1">
    <citation type="submission" date="2019-12" db="EMBL/GenBank/DDBJ databases">
        <authorList>
            <person name="Alioto T."/>
            <person name="Alioto T."/>
            <person name="Gomez Garrido J."/>
        </authorList>
    </citation>
    <scope>NUCLEOTIDE SEQUENCE [LARGE SCALE GENOMIC DNA]</scope>
</reference>
<gene>
    <name evidence="1" type="ORF">OLEA9_A084717</name>
</gene>